<gene>
    <name evidence="1" type="ORF">PV327_001616</name>
</gene>
<comment type="caution">
    <text evidence="1">The sequence shown here is derived from an EMBL/GenBank/DDBJ whole genome shotgun (WGS) entry which is preliminary data.</text>
</comment>
<dbReference type="EMBL" id="JAQQBR010001831">
    <property type="protein sequence ID" value="KAK0167752.1"/>
    <property type="molecule type" value="Genomic_DNA"/>
</dbReference>
<sequence length="146" mass="16437">MTLKKSALIWWLESKETSIIPFTSVLPKKNHRCVNAIVRLQWKGQPKILQAKIMAISDTHEEGMHRMRRAYEESDINSSGAEFVRNELPPAPLTNIQASDILNTLGGTSTSDNLPEASCSKILELLVNNEIECKSRRLNKEGNHRG</sequence>
<evidence type="ECO:0000313" key="1">
    <source>
        <dbReference type="EMBL" id="KAK0167752.1"/>
    </source>
</evidence>
<organism evidence="1 2">
    <name type="scientific">Microctonus hyperodae</name>
    <name type="common">Parasitoid wasp</name>
    <dbReference type="NCBI Taxonomy" id="165561"/>
    <lineage>
        <taxon>Eukaryota</taxon>
        <taxon>Metazoa</taxon>
        <taxon>Ecdysozoa</taxon>
        <taxon>Arthropoda</taxon>
        <taxon>Hexapoda</taxon>
        <taxon>Insecta</taxon>
        <taxon>Pterygota</taxon>
        <taxon>Neoptera</taxon>
        <taxon>Endopterygota</taxon>
        <taxon>Hymenoptera</taxon>
        <taxon>Apocrita</taxon>
        <taxon>Ichneumonoidea</taxon>
        <taxon>Braconidae</taxon>
        <taxon>Euphorinae</taxon>
        <taxon>Microctonus</taxon>
    </lineage>
</organism>
<keyword evidence="2" id="KW-1185">Reference proteome</keyword>
<dbReference type="AlphaFoldDB" id="A0AA39FDV3"/>
<reference evidence="1" key="2">
    <citation type="submission" date="2023-03" db="EMBL/GenBank/DDBJ databases">
        <authorList>
            <person name="Inwood S.N."/>
            <person name="Skelly J.G."/>
            <person name="Guhlin J."/>
            <person name="Harrop T.W.R."/>
            <person name="Goldson S.G."/>
            <person name="Dearden P.K."/>
        </authorList>
    </citation>
    <scope>NUCLEOTIDE SEQUENCE</scope>
    <source>
        <strain evidence="1">Lincoln</strain>
        <tissue evidence="1">Whole body</tissue>
    </source>
</reference>
<proteinExistence type="predicted"/>
<reference evidence="1" key="1">
    <citation type="journal article" date="2023" name="bioRxiv">
        <title>Scaffold-level genome assemblies of two parasitoid biocontrol wasps reveal the parthenogenesis mechanism and an associated novel virus.</title>
        <authorList>
            <person name="Inwood S."/>
            <person name="Skelly J."/>
            <person name="Guhlin J."/>
            <person name="Harrop T."/>
            <person name="Goldson S."/>
            <person name="Dearden P."/>
        </authorList>
    </citation>
    <scope>NUCLEOTIDE SEQUENCE</scope>
    <source>
        <strain evidence="1">Lincoln</strain>
        <tissue evidence="1">Whole body</tissue>
    </source>
</reference>
<evidence type="ECO:0000313" key="2">
    <source>
        <dbReference type="Proteomes" id="UP001168972"/>
    </source>
</evidence>
<dbReference type="Proteomes" id="UP001168972">
    <property type="component" value="Unassembled WGS sequence"/>
</dbReference>
<protein>
    <submittedName>
        <fullName evidence="1">Uncharacterized protein</fullName>
    </submittedName>
</protein>
<name>A0AA39FDV3_MICHY</name>
<accession>A0AA39FDV3</accession>